<dbReference type="InterPro" id="IPR015797">
    <property type="entry name" value="NUDIX_hydrolase-like_dom_sf"/>
</dbReference>
<dbReference type="GO" id="GO:0046872">
    <property type="term" value="F:metal ion binding"/>
    <property type="evidence" value="ECO:0007669"/>
    <property type="project" value="UniProtKB-KW"/>
</dbReference>
<dbReference type="InterPro" id="IPR000086">
    <property type="entry name" value="NUDIX_hydrolase_dom"/>
</dbReference>
<name>A0A3D9UWV0_9MICO</name>
<dbReference type="Pfam" id="PF00293">
    <property type="entry name" value="NUDIX"/>
    <property type="match status" value="1"/>
</dbReference>
<evidence type="ECO:0000256" key="1">
    <source>
        <dbReference type="ARBA" id="ARBA00001946"/>
    </source>
</evidence>
<dbReference type="GO" id="GO:0005737">
    <property type="term" value="C:cytoplasm"/>
    <property type="evidence" value="ECO:0007669"/>
    <property type="project" value="TreeGrafter"/>
</dbReference>
<dbReference type="GO" id="GO:0008413">
    <property type="term" value="F:8-oxo-7,8-dihydroguanosine triphosphate pyrophosphatase activity"/>
    <property type="evidence" value="ECO:0007669"/>
    <property type="project" value="TreeGrafter"/>
</dbReference>
<protein>
    <submittedName>
        <fullName evidence="7">8-oxo-dGTP diphosphatase</fullName>
    </submittedName>
</protein>
<organism evidence="7 8">
    <name type="scientific">Calidifontibacter indicus</name>
    <dbReference type="NCBI Taxonomy" id="419650"/>
    <lineage>
        <taxon>Bacteria</taxon>
        <taxon>Bacillati</taxon>
        <taxon>Actinomycetota</taxon>
        <taxon>Actinomycetes</taxon>
        <taxon>Micrococcales</taxon>
        <taxon>Dermacoccaceae</taxon>
        <taxon>Calidifontibacter</taxon>
    </lineage>
</organism>
<proteinExistence type="inferred from homology"/>
<reference evidence="7 8" key="1">
    <citation type="submission" date="2018-08" db="EMBL/GenBank/DDBJ databases">
        <title>Sequencing the genomes of 1000 actinobacteria strains.</title>
        <authorList>
            <person name="Klenk H.-P."/>
        </authorList>
    </citation>
    <scope>NUCLEOTIDE SEQUENCE [LARGE SCALE GENOMIC DNA]</scope>
    <source>
        <strain evidence="7 8">DSM 22967</strain>
    </source>
</reference>
<dbReference type="EMBL" id="QTUA01000001">
    <property type="protein sequence ID" value="REF29271.1"/>
    <property type="molecule type" value="Genomic_DNA"/>
</dbReference>
<evidence type="ECO:0000259" key="6">
    <source>
        <dbReference type="PROSITE" id="PS51462"/>
    </source>
</evidence>
<sequence>MTEPDLAMCLMLVLDPQRSRILLGDKLRGFGRGKVIAPGGKLEPGEEGVDAACRELLEETGVRVESADAQLVAMLRFTWADGSRPFAVDVFAASRWVGEPVASAELDPFWCSVNDIPYSRMWDDDRIWLPNVLRGQRVSAQIGYDLSGRFVDRVEMVPLEVPGTVPSALT</sequence>
<evidence type="ECO:0000256" key="5">
    <source>
        <dbReference type="ARBA" id="ARBA00022842"/>
    </source>
</evidence>
<feature type="domain" description="Nudix hydrolase" evidence="6">
    <location>
        <begin position="4"/>
        <end position="134"/>
    </location>
</feature>
<comment type="cofactor">
    <cofactor evidence="1">
        <name>Mg(2+)</name>
        <dbReference type="ChEBI" id="CHEBI:18420"/>
    </cofactor>
</comment>
<dbReference type="SUPFAM" id="SSF55811">
    <property type="entry name" value="Nudix"/>
    <property type="match status" value="1"/>
</dbReference>
<evidence type="ECO:0000313" key="8">
    <source>
        <dbReference type="Proteomes" id="UP000256253"/>
    </source>
</evidence>
<dbReference type="PROSITE" id="PS00893">
    <property type="entry name" value="NUDIX_BOX"/>
    <property type="match status" value="1"/>
</dbReference>
<comment type="caution">
    <text evidence="7">The sequence shown here is derived from an EMBL/GenBank/DDBJ whole genome shotgun (WGS) entry which is preliminary data.</text>
</comment>
<gene>
    <name evidence="7" type="ORF">DFJ65_0205</name>
</gene>
<dbReference type="PANTHER" id="PTHR43758">
    <property type="entry name" value="7,8-DIHYDRO-8-OXOGUANINE TRIPHOSPHATASE"/>
    <property type="match status" value="1"/>
</dbReference>
<dbReference type="RefSeq" id="WP_147301262.1">
    <property type="nucleotide sequence ID" value="NZ_QTUA01000001.1"/>
</dbReference>
<dbReference type="PROSITE" id="PS51462">
    <property type="entry name" value="NUDIX"/>
    <property type="match status" value="1"/>
</dbReference>
<keyword evidence="3" id="KW-0479">Metal-binding</keyword>
<dbReference type="CDD" id="cd03427">
    <property type="entry name" value="NUDIX_MTH1_Nudt1"/>
    <property type="match status" value="1"/>
</dbReference>
<dbReference type="InterPro" id="IPR020084">
    <property type="entry name" value="NUDIX_hydrolase_CS"/>
</dbReference>
<dbReference type="AlphaFoldDB" id="A0A3D9UWV0"/>
<dbReference type="Proteomes" id="UP000256253">
    <property type="component" value="Unassembled WGS sequence"/>
</dbReference>
<evidence type="ECO:0000256" key="4">
    <source>
        <dbReference type="ARBA" id="ARBA00022801"/>
    </source>
</evidence>
<keyword evidence="5" id="KW-0460">Magnesium</keyword>
<evidence type="ECO:0000256" key="2">
    <source>
        <dbReference type="ARBA" id="ARBA00005582"/>
    </source>
</evidence>
<evidence type="ECO:0000256" key="3">
    <source>
        <dbReference type="ARBA" id="ARBA00022723"/>
    </source>
</evidence>
<dbReference type="PANTHER" id="PTHR43758:SF2">
    <property type="entry name" value="OXIDIZED PURINE NUCLEOSIDE TRIPHOSPHATE HYDROLASE"/>
    <property type="match status" value="1"/>
</dbReference>
<dbReference type="OrthoDB" id="9804563at2"/>
<dbReference type="Gene3D" id="3.90.79.10">
    <property type="entry name" value="Nucleoside Triphosphate Pyrophosphohydrolase"/>
    <property type="match status" value="1"/>
</dbReference>
<evidence type="ECO:0000313" key="7">
    <source>
        <dbReference type="EMBL" id="REF29271.1"/>
    </source>
</evidence>
<comment type="similarity">
    <text evidence="2">Belongs to the Nudix hydrolase family.</text>
</comment>
<keyword evidence="4" id="KW-0378">Hydrolase</keyword>
<keyword evidence="8" id="KW-1185">Reference proteome</keyword>
<dbReference type="GO" id="GO:0042262">
    <property type="term" value="P:DNA protection"/>
    <property type="evidence" value="ECO:0007669"/>
    <property type="project" value="TreeGrafter"/>
</dbReference>
<accession>A0A3D9UWV0</accession>